<keyword evidence="5" id="KW-0732">Signal</keyword>
<organism evidence="14 15">
    <name type="scientific">Dreissena polymorpha</name>
    <name type="common">Zebra mussel</name>
    <name type="synonym">Mytilus polymorpha</name>
    <dbReference type="NCBI Taxonomy" id="45954"/>
    <lineage>
        <taxon>Eukaryota</taxon>
        <taxon>Metazoa</taxon>
        <taxon>Spiralia</taxon>
        <taxon>Lophotrochozoa</taxon>
        <taxon>Mollusca</taxon>
        <taxon>Bivalvia</taxon>
        <taxon>Autobranchia</taxon>
        <taxon>Heteroconchia</taxon>
        <taxon>Euheterodonta</taxon>
        <taxon>Imparidentia</taxon>
        <taxon>Neoheterodontei</taxon>
        <taxon>Myida</taxon>
        <taxon>Dreissenoidea</taxon>
        <taxon>Dreissenidae</taxon>
        <taxon>Dreissena</taxon>
    </lineage>
</organism>
<keyword evidence="8 12" id="KW-0472">Membrane</keyword>
<dbReference type="SUPFAM" id="SSF52058">
    <property type="entry name" value="L domain-like"/>
    <property type="match status" value="1"/>
</dbReference>
<evidence type="ECO:0000256" key="7">
    <source>
        <dbReference type="ARBA" id="ARBA00022989"/>
    </source>
</evidence>
<accession>A0A9D4IGT1</accession>
<proteinExistence type="inferred from homology"/>
<dbReference type="SUPFAM" id="SSF52200">
    <property type="entry name" value="Toll/Interleukin receptor TIR domain"/>
    <property type="match status" value="1"/>
</dbReference>
<evidence type="ECO:0000256" key="8">
    <source>
        <dbReference type="ARBA" id="ARBA00023136"/>
    </source>
</evidence>
<dbReference type="SMART" id="SM00369">
    <property type="entry name" value="LRR_TYP"/>
    <property type="match status" value="2"/>
</dbReference>
<reference evidence="14" key="2">
    <citation type="submission" date="2020-11" db="EMBL/GenBank/DDBJ databases">
        <authorList>
            <person name="McCartney M.A."/>
            <person name="Auch B."/>
            <person name="Kono T."/>
            <person name="Mallez S."/>
            <person name="Becker A."/>
            <person name="Gohl D.M."/>
            <person name="Silverstein K.A.T."/>
            <person name="Koren S."/>
            <person name="Bechman K.B."/>
            <person name="Herman A."/>
            <person name="Abrahante J.E."/>
            <person name="Garbe J."/>
        </authorList>
    </citation>
    <scope>NUCLEOTIDE SEQUENCE</scope>
    <source>
        <strain evidence="14">Duluth1</strain>
        <tissue evidence="14">Whole animal</tissue>
    </source>
</reference>
<evidence type="ECO:0000256" key="3">
    <source>
        <dbReference type="ARBA" id="ARBA00022614"/>
    </source>
</evidence>
<keyword evidence="3" id="KW-0433">Leucine-rich repeat</keyword>
<evidence type="ECO:0000313" key="14">
    <source>
        <dbReference type="EMBL" id="KAH3773555.1"/>
    </source>
</evidence>
<evidence type="ECO:0000256" key="2">
    <source>
        <dbReference type="ARBA" id="ARBA00009634"/>
    </source>
</evidence>
<sequence length="389" mass="44497">MVKSYEPTFEILLTHNTRLETIDLARNNIESIPNNFFNGTNNMKHMLLSGNSISQITFDIESMGNIEVLDLSYNSINSLSQKSRERISSRISPNLSVILDGNPLSCAVCEDYAFIQWLLLDSTPIINRHNLTCRNDHLENEKITNVTLTKLEDICNAPLQRRKVIILSTVATVLSLTVVVIVVGTRNRCIKRWNYVRRLQEAKRLLQRGNGAYTYAVFLYFCDDDTDIVNRHVMQNLEEALSRRLTTQRILVKTSADIEHGHSILDEIVKHLELSSLVACVLSDAFLMSEYSQMEILPAKHTDKPFLFFVKGQINAGGLTPWLEVLYQKSPKVVWSTEDKREYTMETSWDNVSDLIVKLIADAIQQTPLIQEPSENRTDERTPLLHNNM</sequence>
<evidence type="ECO:0000256" key="11">
    <source>
        <dbReference type="SAM" id="MobiDB-lite"/>
    </source>
</evidence>
<evidence type="ECO:0000256" key="10">
    <source>
        <dbReference type="ARBA" id="ARBA00023180"/>
    </source>
</evidence>
<dbReference type="GO" id="GO:0007165">
    <property type="term" value="P:signal transduction"/>
    <property type="evidence" value="ECO:0007669"/>
    <property type="project" value="InterPro"/>
</dbReference>
<dbReference type="Proteomes" id="UP000828390">
    <property type="component" value="Unassembled WGS sequence"/>
</dbReference>
<dbReference type="PANTHER" id="PTHR24365:SF541">
    <property type="entry name" value="PROTEIN TOLL-RELATED"/>
    <property type="match status" value="1"/>
</dbReference>
<keyword evidence="6" id="KW-0677">Repeat</keyword>
<gene>
    <name evidence="14" type="ORF">DPMN_174917</name>
</gene>
<keyword evidence="7 12" id="KW-1133">Transmembrane helix</keyword>
<dbReference type="Pfam" id="PF13855">
    <property type="entry name" value="LRR_8"/>
    <property type="match status" value="1"/>
</dbReference>
<feature type="domain" description="TIR" evidence="13">
    <location>
        <begin position="213"/>
        <end position="356"/>
    </location>
</feature>
<dbReference type="GO" id="GO:0005886">
    <property type="term" value="C:plasma membrane"/>
    <property type="evidence" value="ECO:0007669"/>
    <property type="project" value="TreeGrafter"/>
</dbReference>
<evidence type="ECO:0000256" key="6">
    <source>
        <dbReference type="ARBA" id="ARBA00022737"/>
    </source>
</evidence>
<evidence type="ECO:0000256" key="4">
    <source>
        <dbReference type="ARBA" id="ARBA00022692"/>
    </source>
</evidence>
<feature type="region of interest" description="Disordered" evidence="11">
    <location>
        <begin position="370"/>
        <end position="389"/>
    </location>
</feature>
<keyword evidence="9" id="KW-0675">Receptor</keyword>
<evidence type="ECO:0000259" key="13">
    <source>
        <dbReference type="PROSITE" id="PS50104"/>
    </source>
</evidence>
<feature type="compositionally biased region" description="Basic and acidic residues" evidence="11">
    <location>
        <begin position="374"/>
        <end position="383"/>
    </location>
</feature>
<name>A0A9D4IGT1_DREPO</name>
<dbReference type="Gene3D" id="3.40.50.10140">
    <property type="entry name" value="Toll/interleukin-1 receptor homology (TIR) domain"/>
    <property type="match status" value="1"/>
</dbReference>
<dbReference type="EMBL" id="JAIWYP010000009">
    <property type="protein sequence ID" value="KAH3773555.1"/>
    <property type="molecule type" value="Genomic_DNA"/>
</dbReference>
<dbReference type="PANTHER" id="PTHR24365">
    <property type="entry name" value="TOLL-LIKE RECEPTOR"/>
    <property type="match status" value="1"/>
</dbReference>
<dbReference type="PROSITE" id="PS51450">
    <property type="entry name" value="LRR"/>
    <property type="match status" value="2"/>
</dbReference>
<reference evidence="14" key="1">
    <citation type="journal article" date="2019" name="bioRxiv">
        <title>The Genome of the Zebra Mussel, Dreissena polymorpha: A Resource for Invasive Species Research.</title>
        <authorList>
            <person name="McCartney M.A."/>
            <person name="Auch B."/>
            <person name="Kono T."/>
            <person name="Mallez S."/>
            <person name="Zhang Y."/>
            <person name="Obille A."/>
            <person name="Becker A."/>
            <person name="Abrahante J.E."/>
            <person name="Garbe J."/>
            <person name="Badalamenti J.P."/>
            <person name="Herman A."/>
            <person name="Mangelson H."/>
            <person name="Liachko I."/>
            <person name="Sullivan S."/>
            <person name="Sone E.D."/>
            <person name="Koren S."/>
            <person name="Silverstein K.A.T."/>
            <person name="Beckman K.B."/>
            <person name="Gohl D.M."/>
        </authorList>
    </citation>
    <scope>NUCLEOTIDE SEQUENCE</scope>
    <source>
        <strain evidence="14">Duluth1</strain>
        <tissue evidence="14">Whole animal</tissue>
    </source>
</reference>
<dbReference type="Gene3D" id="3.80.10.10">
    <property type="entry name" value="Ribonuclease Inhibitor"/>
    <property type="match status" value="1"/>
</dbReference>
<feature type="transmembrane region" description="Helical" evidence="12">
    <location>
        <begin position="164"/>
        <end position="184"/>
    </location>
</feature>
<evidence type="ECO:0000256" key="1">
    <source>
        <dbReference type="ARBA" id="ARBA00004167"/>
    </source>
</evidence>
<keyword evidence="10" id="KW-0325">Glycoprotein</keyword>
<dbReference type="InterPro" id="IPR000157">
    <property type="entry name" value="TIR_dom"/>
</dbReference>
<dbReference type="InterPro" id="IPR035897">
    <property type="entry name" value="Toll_tir_struct_dom_sf"/>
</dbReference>
<comment type="subcellular location">
    <subcellularLocation>
        <location evidence="1">Membrane</location>
        <topology evidence="1">Single-pass membrane protein</topology>
    </subcellularLocation>
</comment>
<dbReference type="PROSITE" id="PS50104">
    <property type="entry name" value="TIR"/>
    <property type="match status" value="1"/>
</dbReference>
<comment type="caution">
    <text evidence="14">The sequence shown here is derived from an EMBL/GenBank/DDBJ whole genome shotgun (WGS) entry which is preliminary data.</text>
</comment>
<dbReference type="InterPro" id="IPR001611">
    <property type="entry name" value="Leu-rich_rpt"/>
</dbReference>
<dbReference type="GO" id="GO:0038023">
    <property type="term" value="F:signaling receptor activity"/>
    <property type="evidence" value="ECO:0007669"/>
    <property type="project" value="TreeGrafter"/>
</dbReference>
<evidence type="ECO:0000313" key="15">
    <source>
        <dbReference type="Proteomes" id="UP000828390"/>
    </source>
</evidence>
<dbReference type="InterPro" id="IPR003591">
    <property type="entry name" value="Leu-rich_rpt_typical-subtyp"/>
</dbReference>
<keyword evidence="4 12" id="KW-0812">Transmembrane</keyword>
<evidence type="ECO:0000256" key="5">
    <source>
        <dbReference type="ARBA" id="ARBA00022729"/>
    </source>
</evidence>
<keyword evidence="15" id="KW-1185">Reference proteome</keyword>
<dbReference type="AlphaFoldDB" id="A0A9D4IGT1"/>
<evidence type="ECO:0000256" key="9">
    <source>
        <dbReference type="ARBA" id="ARBA00023170"/>
    </source>
</evidence>
<evidence type="ECO:0000256" key="12">
    <source>
        <dbReference type="SAM" id="Phobius"/>
    </source>
</evidence>
<comment type="similarity">
    <text evidence="2">Belongs to the Toll-like receptor family.</text>
</comment>
<protein>
    <recommendedName>
        <fullName evidence="13">TIR domain-containing protein</fullName>
    </recommendedName>
</protein>
<dbReference type="InterPro" id="IPR032675">
    <property type="entry name" value="LRR_dom_sf"/>
</dbReference>